<evidence type="ECO:0000313" key="1">
    <source>
        <dbReference type="EMBL" id="KAG6472292.1"/>
    </source>
</evidence>
<proteinExistence type="predicted"/>
<reference evidence="1 2" key="1">
    <citation type="submission" date="2020-08" db="EMBL/GenBank/DDBJ databases">
        <title>Plant Genome Project.</title>
        <authorList>
            <person name="Zhang R.-G."/>
        </authorList>
    </citation>
    <scope>NUCLEOTIDE SEQUENCE [LARGE SCALE GENOMIC DNA]</scope>
    <source>
        <tissue evidence="1">Rhizome</tissue>
    </source>
</reference>
<sequence length="121" mass="13214">MHSILILLVEHSTSGGMSFASLWGPKGSYGFSKEHGAPSTIHSDLLLLPVSRFSSSKKWREQGDDEQQKAAKLGPKTSIRTFAAKRWFNARLRRTAYSASWFHATNGATSACCCMSSTSAT</sequence>
<evidence type="ECO:0000313" key="2">
    <source>
        <dbReference type="Proteomes" id="UP000734854"/>
    </source>
</evidence>
<dbReference type="AlphaFoldDB" id="A0A8J5CCX8"/>
<protein>
    <submittedName>
        <fullName evidence="1">Uncharacterized protein</fullName>
    </submittedName>
</protein>
<accession>A0A8J5CCX8</accession>
<dbReference type="EMBL" id="JACMSC010000020">
    <property type="protein sequence ID" value="KAG6472292.1"/>
    <property type="molecule type" value="Genomic_DNA"/>
</dbReference>
<comment type="caution">
    <text evidence="1">The sequence shown here is derived from an EMBL/GenBank/DDBJ whole genome shotgun (WGS) entry which is preliminary data.</text>
</comment>
<gene>
    <name evidence="1" type="ORF">ZIOFF_069752</name>
</gene>
<keyword evidence="2" id="KW-1185">Reference proteome</keyword>
<organism evidence="1 2">
    <name type="scientific">Zingiber officinale</name>
    <name type="common">Ginger</name>
    <name type="synonym">Amomum zingiber</name>
    <dbReference type="NCBI Taxonomy" id="94328"/>
    <lineage>
        <taxon>Eukaryota</taxon>
        <taxon>Viridiplantae</taxon>
        <taxon>Streptophyta</taxon>
        <taxon>Embryophyta</taxon>
        <taxon>Tracheophyta</taxon>
        <taxon>Spermatophyta</taxon>
        <taxon>Magnoliopsida</taxon>
        <taxon>Liliopsida</taxon>
        <taxon>Zingiberales</taxon>
        <taxon>Zingiberaceae</taxon>
        <taxon>Zingiber</taxon>
    </lineage>
</organism>
<name>A0A8J5CCX8_ZINOF</name>
<dbReference type="Proteomes" id="UP000734854">
    <property type="component" value="Unassembled WGS sequence"/>
</dbReference>